<dbReference type="InterPro" id="IPR055222">
    <property type="entry name" value="PRISE-like_Rossmann-fold"/>
</dbReference>
<comment type="caution">
    <text evidence="2">The sequence shown here is derived from an EMBL/GenBank/DDBJ whole genome shotgun (WGS) entry which is preliminary data.</text>
</comment>
<dbReference type="AlphaFoldDB" id="A0A1Y2DL63"/>
<keyword evidence="3" id="KW-1185">Reference proteome</keyword>
<name>A0A1Y2DL63_9PEZI</name>
<evidence type="ECO:0000259" key="1">
    <source>
        <dbReference type="Pfam" id="PF22917"/>
    </source>
</evidence>
<evidence type="ECO:0000313" key="2">
    <source>
        <dbReference type="EMBL" id="ORY60048.1"/>
    </source>
</evidence>
<sequence length="57" mass="6261">MGHHALVFGASGILGWAVFDQILNNHFKKGIFSKATALSNRPLSKKNVVWPVLSPEM</sequence>
<dbReference type="GeneID" id="63773896"/>
<dbReference type="InParanoid" id="A0A1Y2DL63"/>
<evidence type="ECO:0000313" key="3">
    <source>
        <dbReference type="Proteomes" id="UP000193689"/>
    </source>
</evidence>
<gene>
    <name evidence="2" type="ORF">BCR38DRAFT_398122</name>
</gene>
<dbReference type="Pfam" id="PF22917">
    <property type="entry name" value="PRISE"/>
    <property type="match status" value="1"/>
</dbReference>
<organism evidence="2 3">
    <name type="scientific">Pseudomassariella vexata</name>
    <dbReference type="NCBI Taxonomy" id="1141098"/>
    <lineage>
        <taxon>Eukaryota</taxon>
        <taxon>Fungi</taxon>
        <taxon>Dikarya</taxon>
        <taxon>Ascomycota</taxon>
        <taxon>Pezizomycotina</taxon>
        <taxon>Sordariomycetes</taxon>
        <taxon>Xylariomycetidae</taxon>
        <taxon>Amphisphaeriales</taxon>
        <taxon>Pseudomassariaceae</taxon>
        <taxon>Pseudomassariella</taxon>
    </lineage>
</organism>
<protein>
    <recommendedName>
        <fullName evidence="1">PRISE-like Rossmann-fold domain-containing protein</fullName>
    </recommendedName>
</protein>
<dbReference type="RefSeq" id="XP_040712482.1">
    <property type="nucleotide sequence ID" value="XM_040857684.1"/>
</dbReference>
<dbReference type="STRING" id="1141098.A0A1Y2DL63"/>
<dbReference type="Gene3D" id="3.40.50.720">
    <property type="entry name" value="NAD(P)-binding Rossmann-like Domain"/>
    <property type="match status" value="1"/>
</dbReference>
<dbReference type="OrthoDB" id="1731983at2759"/>
<reference evidence="2 3" key="1">
    <citation type="submission" date="2016-07" db="EMBL/GenBank/DDBJ databases">
        <title>Pervasive Adenine N6-methylation of Active Genes in Fungi.</title>
        <authorList>
            <consortium name="DOE Joint Genome Institute"/>
            <person name="Mondo S.J."/>
            <person name="Dannebaum R.O."/>
            <person name="Kuo R.C."/>
            <person name="Labutti K."/>
            <person name="Haridas S."/>
            <person name="Kuo A."/>
            <person name="Salamov A."/>
            <person name="Ahrendt S.R."/>
            <person name="Lipzen A."/>
            <person name="Sullivan W."/>
            <person name="Andreopoulos W.B."/>
            <person name="Clum A."/>
            <person name="Lindquist E."/>
            <person name="Daum C."/>
            <person name="Ramamoorthy G.K."/>
            <person name="Gryganskyi A."/>
            <person name="Culley D."/>
            <person name="Magnuson J.K."/>
            <person name="James T.Y."/>
            <person name="O'Malley M.A."/>
            <person name="Stajich J.E."/>
            <person name="Spatafora J.W."/>
            <person name="Visel A."/>
            <person name="Grigoriev I.V."/>
        </authorList>
    </citation>
    <scope>NUCLEOTIDE SEQUENCE [LARGE SCALE GENOMIC DNA]</scope>
    <source>
        <strain evidence="2 3">CBS 129021</strain>
    </source>
</reference>
<dbReference type="Proteomes" id="UP000193689">
    <property type="component" value="Unassembled WGS sequence"/>
</dbReference>
<feature type="domain" description="PRISE-like Rossmann-fold" evidence="1">
    <location>
        <begin position="5"/>
        <end position="52"/>
    </location>
</feature>
<proteinExistence type="predicted"/>
<accession>A0A1Y2DL63</accession>
<dbReference type="EMBL" id="MCFJ01000012">
    <property type="protein sequence ID" value="ORY60048.1"/>
    <property type="molecule type" value="Genomic_DNA"/>
</dbReference>